<dbReference type="PANTHER" id="PTHR43008">
    <property type="entry name" value="BENZIL REDUCTASE"/>
    <property type="match status" value="1"/>
</dbReference>
<dbReference type="PRINTS" id="PR00080">
    <property type="entry name" value="SDRFAMILY"/>
</dbReference>
<organism evidence="3 4">
    <name type="scientific">Acinetobacter terrestris</name>
    <dbReference type="NCBI Taxonomy" id="2529843"/>
    <lineage>
        <taxon>Bacteria</taxon>
        <taxon>Pseudomonadati</taxon>
        <taxon>Pseudomonadota</taxon>
        <taxon>Gammaproteobacteria</taxon>
        <taxon>Moraxellales</taxon>
        <taxon>Moraxellaceae</taxon>
        <taxon>Acinetobacter</taxon>
        <taxon>Acinetobacter Taxon 24</taxon>
    </lineage>
</organism>
<reference evidence="3 4" key="1">
    <citation type="submission" date="2020-04" db="EMBL/GenBank/DDBJ databases">
        <title>Acinetobacter Taxon 24.</title>
        <authorList>
            <person name="Nemec A."/>
            <person name="Radolfova-Krizova L."/>
            <person name="Higgins P.G."/>
            <person name="Spanelova P."/>
        </authorList>
    </citation>
    <scope>NUCLEOTIDE SEQUENCE [LARGE SCALE GENOMIC DNA]</scope>
    <source>
        <strain evidence="3 4">ANC 5084</strain>
    </source>
</reference>
<dbReference type="Pfam" id="PF13561">
    <property type="entry name" value="adh_short_C2"/>
    <property type="match status" value="1"/>
</dbReference>
<gene>
    <name evidence="3" type="ORF">HLH15_08760</name>
</gene>
<dbReference type="InterPro" id="IPR002347">
    <property type="entry name" value="SDR_fam"/>
</dbReference>
<dbReference type="PRINTS" id="PR00081">
    <property type="entry name" value="GDHRDH"/>
</dbReference>
<comment type="similarity">
    <text evidence="1">Belongs to the short-chain dehydrogenases/reductases (SDR) family.</text>
</comment>
<keyword evidence="2" id="KW-0560">Oxidoreductase</keyword>
<dbReference type="EMBL" id="JABERJ010000021">
    <property type="protein sequence ID" value="NNH26554.1"/>
    <property type="molecule type" value="Genomic_DNA"/>
</dbReference>
<name>A0ABX1UYR3_9GAMM</name>
<keyword evidence="4" id="KW-1185">Reference proteome</keyword>
<evidence type="ECO:0000313" key="3">
    <source>
        <dbReference type="EMBL" id="NNH26554.1"/>
    </source>
</evidence>
<proteinExistence type="inferred from homology"/>
<dbReference type="SUPFAM" id="SSF51735">
    <property type="entry name" value="NAD(P)-binding Rossmann-fold domains"/>
    <property type="match status" value="1"/>
</dbReference>
<protein>
    <submittedName>
        <fullName evidence="3">SDR family oxidoreductase</fullName>
    </submittedName>
</protein>
<comment type="caution">
    <text evidence="3">The sequence shown here is derived from an EMBL/GenBank/DDBJ whole genome shotgun (WGS) entry which is preliminary data.</text>
</comment>
<dbReference type="InterPro" id="IPR036291">
    <property type="entry name" value="NAD(P)-bd_dom_sf"/>
</dbReference>
<accession>A0ABX1UYR3</accession>
<dbReference type="PANTHER" id="PTHR43008:SF4">
    <property type="entry name" value="CHAIN DEHYDROGENASE, PUTATIVE (AFU_ORTHOLOGUE AFUA_4G08710)-RELATED"/>
    <property type="match status" value="1"/>
</dbReference>
<dbReference type="Gene3D" id="3.40.50.720">
    <property type="entry name" value="NAD(P)-binding Rossmann-like Domain"/>
    <property type="match status" value="1"/>
</dbReference>
<dbReference type="InterPro" id="IPR020904">
    <property type="entry name" value="Sc_DH/Rdtase_CS"/>
</dbReference>
<sequence>MLQDHIILVTGAGSGLGLGVAKYFQAQGATVIISDVSSDKIKQLKTEFPNDSLILQCDVTQISDLEQCRDAIIEKYGRLDALIGAQGVFDGNIPLKQMTSTRLDALFNEIFNVNVKGYLLSAHVFHDLLEQSKGSIVLTTSTAAYAADGGGAVYTASKGAIRSLVNQLAFEFAPNIRVNAVAPAAIGNSELKGPKSLNLDNQKQSDIPKDAFLGLFQSISLLQQLPDANDYGALYAFLASKQNIVMTGQTIVADQGLLNRTLLTQS</sequence>
<evidence type="ECO:0000256" key="1">
    <source>
        <dbReference type="ARBA" id="ARBA00006484"/>
    </source>
</evidence>
<dbReference type="Proteomes" id="UP000555322">
    <property type="component" value="Unassembled WGS sequence"/>
</dbReference>
<evidence type="ECO:0000256" key="2">
    <source>
        <dbReference type="ARBA" id="ARBA00023002"/>
    </source>
</evidence>
<evidence type="ECO:0000313" key="4">
    <source>
        <dbReference type="Proteomes" id="UP000555322"/>
    </source>
</evidence>
<dbReference type="PROSITE" id="PS00061">
    <property type="entry name" value="ADH_SHORT"/>
    <property type="match status" value="1"/>
</dbReference>